<dbReference type="InterPro" id="IPR019897">
    <property type="entry name" value="RidA_CS"/>
</dbReference>
<protein>
    <submittedName>
        <fullName evidence="2">Reactive intermediate/imine deaminase</fullName>
    </submittedName>
</protein>
<dbReference type="EMBL" id="BKAJ01000132">
    <property type="protein sequence ID" value="GEP59486.1"/>
    <property type="molecule type" value="Genomic_DNA"/>
</dbReference>
<gene>
    <name evidence="2" type="ORF">RSO01_66520</name>
</gene>
<dbReference type="PANTHER" id="PTHR11803:SF58">
    <property type="entry name" value="PROTEIN HMF1-RELATED"/>
    <property type="match status" value="1"/>
</dbReference>
<dbReference type="Proteomes" id="UP000321058">
    <property type="component" value="Unassembled WGS sequence"/>
</dbReference>
<sequence length="154" mass="16268">MAGPLSSKRAYVSVPPCFQWSNEVPASSKKVVQSDAAPKALGPYSQAIVANGLVFCAGQIPLDPKTGDLVPGGIAEQTHQVLKNLRAVLQAAGSDLDRAVKTTVFLKSMDSFVAMNEVYGRPEYFGAAAPARSTVEVARLPRDVLVEIEVVALA</sequence>
<reference evidence="2 3" key="1">
    <citation type="submission" date="2019-07" db="EMBL/GenBank/DDBJ databases">
        <title>Whole genome shotgun sequence of Reyranella soli NBRC 108950.</title>
        <authorList>
            <person name="Hosoyama A."/>
            <person name="Uohara A."/>
            <person name="Ohji S."/>
            <person name="Ichikawa N."/>
        </authorList>
    </citation>
    <scope>NUCLEOTIDE SEQUENCE [LARGE SCALE GENOMIC DNA]</scope>
    <source>
        <strain evidence="2 3">NBRC 108950</strain>
    </source>
</reference>
<dbReference type="CDD" id="cd00448">
    <property type="entry name" value="YjgF_YER057c_UK114_family"/>
    <property type="match status" value="1"/>
</dbReference>
<dbReference type="GO" id="GO:0019239">
    <property type="term" value="F:deaminase activity"/>
    <property type="evidence" value="ECO:0007669"/>
    <property type="project" value="TreeGrafter"/>
</dbReference>
<dbReference type="GO" id="GO:0005829">
    <property type="term" value="C:cytosol"/>
    <property type="evidence" value="ECO:0007669"/>
    <property type="project" value="TreeGrafter"/>
</dbReference>
<comment type="caution">
    <text evidence="2">The sequence shown here is derived from an EMBL/GenBank/DDBJ whole genome shotgun (WGS) entry which is preliminary data.</text>
</comment>
<proteinExistence type="inferred from homology"/>
<dbReference type="FunFam" id="3.30.1330.40:FF:000001">
    <property type="entry name" value="L-PSP family endoribonuclease"/>
    <property type="match status" value="1"/>
</dbReference>
<keyword evidence="3" id="KW-1185">Reference proteome</keyword>
<dbReference type="Pfam" id="PF01042">
    <property type="entry name" value="Ribonuc_L-PSP"/>
    <property type="match status" value="1"/>
</dbReference>
<dbReference type="Gene3D" id="3.30.1330.40">
    <property type="entry name" value="RutC-like"/>
    <property type="match status" value="1"/>
</dbReference>
<dbReference type="AlphaFoldDB" id="A0A512NKN0"/>
<accession>A0A512NKN0</accession>
<evidence type="ECO:0000256" key="1">
    <source>
        <dbReference type="ARBA" id="ARBA00010552"/>
    </source>
</evidence>
<name>A0A512NKN0_9HYPH</name>
<dbReference type="InterPro" id="IPR006056">
    <property type="entry name" value="RidA"/>
</dbReference>
<dbReference type="InterPro" id="IPR035959">
    <property type="entry name" value="RutC-like_sf"/>
</dbReference>
<dbReference type="InterPro" id="IPR006175">
    <property type="entry name" value="YjgF/YER057c/UK114"/>
</dbReference>
<evidence type="ECO:0000313" key="2">
    <source>
        <dbReference type="EMBL" id="GEP59486.1"/>
    </source>
</evidence>
<organism evidence="2 3">
    <name type="scientific">Reyranella soli</name>
    <dbReference type="NCBI Taxonomy" id="1230389"/>
    <lineage>
        <taxon>Bacteria</taxon>
        <taxon>Pseudomonadati</taxon>
        <taxon>Pseudomonadota</taxon>
        <taxon>Alphaproteobacteria</taxon>
        <taxon>Hyphomicrobiales</taxon>
        <taxon>Reyranellaceae</taxon>
        <taxon>Reyranella</taxon>
    </lineage>
</organism>
<dbReference type="PROSITE" id="PS01094">
    <property type="entry name" value="UPF0076"/>
    <property type="match status" value="1"/>
</dbReference>
<dbReference type="PANTHER" id="PTHR11803">
    <property type="entry name" value="2-IMINOBUTANOATE/2-IMINOPROPANOATE DEAMINASE RIDA"/>
    <property type="match status" value="1"/>
</dbReference>
<evidence type="ECO:0000313" key="3">
    <source>
        <dbReference type="Proteomes" id="UP000321058"/>
    </source>
</evidence>
<comment type="similarity">
    <text evidence="1">Belongs to the RutC family.</text>
</comment>
<dbReference type="NCBIfam" id="TIGR00004">
    <property type="entry name" value="Rid family detoxifying hydrolase"/>
    <property type="match status" value="1"/>
</dbReference>
<dbReference type="SUPFAM" id="SSF55298">
    <property type="entry name" value="YjgF-like"/>
    <property type="match status" value="1"/>
</dbReference>